<reference evidence="1 2" key="1">
    <citation type="journal article" date="2016" name="Sci. Rep.">
        <title>The Dendrobium catenatum Lindl. genome sequence provides insights into polysaccharide synthase, floral development and adaptive evolution.</title>
        <authorList>
            <person name="Zhang G.Q."/>
            <person name="Xu Q."/>
            <person name="Bian C."/>
            <person name="Tsai W.C."/>
            <person name="Yeh C.M."/>
            <person name="Liu K.W."/>
            <person name="Yoshida K."/>
            <person name="Zhang L.S."/>
            <person name="Chang S.B."/>
            <person name="Chen F."/>
            <person name="Shi Y."/>
            <person name="Su Y.Y."/>
            <person name="Zhang Y.Q."/>
            <person name="Chen L.J."/>
            <person name="Yin Y."/>
            <person name="Lin M."/>
            <person name="Huang H."/>
            <person name="Deng H."/>
            <person name="Wang Z.W."/>
            <person name="Zhu S.L."/>
            <person name="Zhao X."/>
            <person name="Deng C."/>
            <person name="Niu S.C."/>
            <person name="Huang J."/>
            <person name="Wang M."/>
            <person name="Liu G.H."/>
            <person name="Yang H.J."/>
            <person name="Xiao X.J."/>
            <person name="Hsiao Y.Y."/>
            <person name="Wu W.L."/>
            <person name="Chen Y.Y."/>
            <person name="Mitsuda N."/>
            <person name="Ohme-Takagi M."/>
            <person name="Luo Y.B."/>
            <person name="Van de Peer Y."/>
            <person name="Liu Z.J."/>
        </authorList>
    </citation>
    <scope>NUCLEOTIDE SEQUENCE [LARGE SCALE GENOMIC DNA]</scope>
    <source>
        <tissue evidence="1">The whole plant</tissue>
    </source>
</reference>
<dbReference type="Proteomes" id="UP000233837">
    <property type="component" value="Unassembled WGS sequence"/>
</dbReference>
<dbReference type="EMBL" id="KZ503267">
    <property type="protein sequence ID" value="PKU66592.1"/>
    <property type="molecule type" value="Genomic_DNA"/>
</dbReference>
<proteinExistence type="predicted"/>
<evidence type="ECO:0000313" key="2">
    <source>
        <dbReference type="Proteomes" id="UP000233837"/>
    </source>
</evidence>
<evidence type="ECO:0000313" key="1">
    <source>
        <dbReference type="EMBL" id="PKU66592.1"/>
    </source>
</evidence>
<name>A0A2I0VT63_9ASPA</name>
<organism evidence="1 2">
    <name type="scientific">Dendrobium catenatum</name>
    <dbReference type="NCBI Taxonomy" id="906689"/>
    <lineage>
        <taxon>Eukaryota</taxon>
        <taxon>Viridiplantae</taxon>
        <taxon>Streptophyta</taxon>
        <taxon>Embryophyta</taxon>
        <taxon>Tracheophyta</taxon>
        <taxon>Spermatophyta</taxon>
        <taxon>Magnoliopsida</taxon>
        <taxon>Liliopsida</taxon>
        <taxon>Asparagales</taxon>
        <taxon>Orchidaceae</taxon>
        <taxon>Epidendroideae</taxon>
        <taxon>Malaxideae</taxon>
        <taxon>Dendrobiinae</taxon>
        <taxon>Dendrobium</taxon>
    </lineage>
</organism>
<sequence>MMRLLYSHYMRVIRQLDIINIPFKYLFLRWPGRVRKNIYAGRAFTYMRNKVTPSHERLGGMIFINHLSRFAYQISIHEQGNEEAEQYMLAAMTDIAKNVDLILDGKKKNHRFITNTGGSKKLKDSLKCRPKGISNARLKGHWENKKYTKKKLRNKLLHQLNNVHQWNQLVSLCLQTYQNALQMSMLSIDQPVSCP</sequence>
<dbReference type="AlphaFoldDB" id="A0A2I0VT63"/>
<protein>
    <recommendedName>
        <fullName evidence="3">Protein FAR1-RELATED SEQUENCE</fullName>
    </recommendedName>
</protein>
<gene>
    <name evidence="1" type="ORF">MA16_Dca006920</name>
</gene>
<reference evidence="1 2" key="2">
    <citation type="journal article" date="2017" name="Nature">
        <title>The Apostasia genome and the evolution of orchids.</title>
        <authorList>
            <person name="Zhang G.Q."/>
            <person name="Liu K.W."/>
            <person name="Li Z."/>
            <person name="Lohaus R."/>
            <person name="Hsiao Y.Y."/>
            <person name="Niu S.C."/>
            <person name="Wang J.Y."/>
            <person name="Lin Y.C."/>
            <person name="Xu Q."/>
            <person name="Chen L.J."/>
            <person name="Yoshida K."/>
            <person name="Fujiwara S."/>
            <person name="Wang Z.W."/>
            <person name="Zhang Y.Q."/>
            <person name="Mitsuda N."/>
            <person name="Wang M."/>
            <person name="Liu G.H."/>
            <person name="Pecoraro L."/>
            <person name="Huang H.X."/>
            <person name="Xiao X.J."/>
            <person name="Lin M."/>
            <person name="Wu X.Y."/>
            <person name="Wu W.L."/>
            <person name="Chen Y.Y."/>
            <person name="Chang S.B."/>
            <person name="Sakamoto S."/>
            <person name="Ohme-Takagi M."/>
            <person name="Yagi M."/>
            <person name="Zeng S.J."/>
            <person name="Shen C.Y."/>
            <person name="Yeh C.M."/>
            <person name="Luo Y.B."/>
            <person name="Tsai W.C."/>
            <person name="Van de Peer Y."/>
            <person name="Liu Z.J."/>
        </authorList>
    </citation>
    <scope>NUCLEOTIDE SEQUENCE [LARGE SCALE GENOMIC DNA]</scope>
    <source>
        <tissue evidence="1">The whole plant</tissue>
    </source>
</reference>
<evidence type="ECO:0008006" key="3">
    <source>
        <dbReference type="Google" id="ProtNLM"/>
    </source>
</evidence>
<keyword evidence="2" id="KW-1185">Reference proteome</keyword>
<accession>A0A2I0VT63</accession>